<name>A0A7W8EN46_9ACTN</name>
<dbReference type="RefSeq" id="WP_184976161.1">
    <property type="nucleotide sequence ID" value="NZ_JACHIN010000030.1"/>
</dbReference>
<dbReference type="EMBL" id="JACHIN010000030">
    <property type="protein sequence ID" value="MBB5085058.1"/>
    <property type="molecule type" value="Genomic_DNA"/>
</dbReference>
<gene>
    <name evidence="1" type="ORF">HNR40_010571</name>
</gene>
<dbReference type="AlphaFoldDB" id="A0A7W8EN46"/>
<evidence type="ECO:0000313" key="2">
    <source>
        <dbReference type="Proteomes" id="UP000568380"/>
    </source>
</evidence>
<reference evidence="1 2" key="1">
    <citation type="submission" date="2020-08" db="EMBL/GenBank/DDBJ databases">
        <title>Genomic Encyclopedia of Type Strains, Phase IV (KMG-IV): sequencing the most valuable type-strain genomes for metagenomic binning, comparative biology and taxonomic classification.</title>
        <authorList>
            <person name="Goeker M."/>
        </authorList>
    </citation>
    <scope>NUCLEOTIDE SEQUENCE [LARGE SCALE GENOMIC DNA]</scope>
    <source>
        <strain evidence="1 2">DSM 45385</strain>
    </source>
</reference>
<keyword evidence="2" id="KW-1185">Reference proteome</keyword>
<organism evidence="1 2">
    <name type="scientific">Nonomuraea endophytica</name>
    <dbReference type="NCBI Taxonomy" id="714136"/>
    <lineage>
        <taxon>Bacteria</taxon>
        <taxon>Bacillati</taxon>
        <taxon>Actinomycetota</taxon>
        <taxon>Actinomycetes</taxon>
        <taxon>Streptosporangiales</taxon>
        <taxon>Streptosporangiaceae</taxon>
        <taxon>Nonomuraea</taxon>
    </lineage>
</organism>
<sequence length="169" mass="18707">MTPHDPAEARSKARHRIEAAVVDLMAETYGQQAIATRPIFPGALSHDRVADPLPGLWAAKLLAALARAEIGRQARHAREAGHTWHEIGQALELPDDDHRALSEAAFEYLTEAGYGDPSFTWRCPDLACGQLILDYGPYNGHPDDCERGHATACERHGRELAAWHDERED</sequence>
<evidence type="ECO:0000313" key="1">
    <source>
        <dbReference type="EMBL" id="MBB5085058.1"/>
    </source>
</evidence>
<proteinExistence type="predicted"/>
<comment type="caution">
    <text evidence="1">The sequence shown here is derived from an EMBL/GenBank/DDBJ whole genome shotgun (WGS) entry which is preliminary data.</text>
</comment>
<dbReference type="Proteomes" id="UP000568380">
    <property type="component" value="Unassembled WGS sequence"/>
</dbReference>
<accession>A0A7W8EN46</accession>
<protein>
    <submittedName>
        <fullName evidence="1">Uncharacterized protein</fullName>
    </submittedName>
</protein>